<protein>
    <submittedName>
        <fullName evidence="8">Putative multidrug-efflux transporterc</fullName>
    </submittedName>
</protein>
<evidence type="ECO:0000313" key="8">
    <source>
        <dbReference type="EMBL" id="OOM73734.1"/>
    </source>
</evidence>
<feature type="transmembrane region" description="Helical" evidence="7">
    <location>
        <begin position="390"/>
        <end position="407"/>
    </location>
</feature>
<keyword evidence="3" id="KW-1003">Cell membrane</keyword>
<dbReference type="CDD" id="cd06173">
    <property type="entry name" value="MFS_MefA_like"/>
    <property type="match status" value="1"/>
</dbReference>
<feature type="transmembrane region" description="Helical" evidence="7">
    <location>
        <begin position="76"/>
        <end position="94"/>
    </location>
</feature>
<dbReference type="SUPFAM" id="SSF103473">
    <property type="entry name" value="MFS general substrate transporter"/>
    <property type="match status" value="1"/>
</dbReference>
<dbReference type="GO" id="GO:0005886">
    <property type="term" value="C:plasma membrane"/>
    <property type="evidence" value="ECO:0007669"/>
    <property type="project" value="UniProtKB-SubCell"/>
</dbReference>
<dbReference type="AlphaFoldDB" id="A0A1S8T7Y8"/>
<evidence type="ECO:0000256" key="4">
    <source>
        <dbReference type="ARBA" id="ARBA00022692"/>
    </source>
</evidence>
<dbReference type="InterPro" id="IPR036259">
    <property type="entry name" value="MFS_trans_sf"/>
</dbReference>
<dbReference type="RefSeq" id="WP_077849314.1">
    <property type="nucleotide sequence ID" value="NZ_LZZM01000211.1"/>
</dbReference>
<comment type="caution">
    <text evidence="8">The sequence shown here is derived from an EMBL/GenBank/DDBJ whole genome shotgun (WGS) entry which is preliminary data.</text>
</comment>
<dbReference type="PANTHER" id="PTHR43266">
    <property type="entry name" value="MACROLIDE-EFFLUX PROTEIN"/>
    <property type="match status" value="1"/>
</dbReference>
<keyword evidence="2" id="KW-0813">Transport</keyword>
<reference evidence="8 9" key="1">
    <citation type="submission" date="2016-05" db="EMBL/GenBank/DDBJ databases">
        <title>Microbial solvent formation.</title>
        <authorList>
            <person name="Poehlein A."/>
            <person name="Montoya Solano J.D."/>
            <person name="Flitsch S."/>
            <person name="Krabben P."/>
            <person name="Duerre P."/>
            <person name="Daniel R."/>
        </authorList>
    </citation>
    <scope>NUCLEOTIDE SEQUENCE [LARGE SCALE GENOMIC DNA]</scope>
    <source>
        <strain evidence="8 9">DSM 2619</strain>
    </source>
</reference>
<name>A0A1S8T7Y8_9CLOT</name>
<keyword evidence="9" id="KW-1185">Reference proteome</keyword>
<dbReference type="GO" id="GO:0022857">
    <property type="term" value="F:transmembrane transporter activity"/>
    <property type="evidence" value="ECO:0007669"/>
    <property type="project" value="InterPro"/>
</dbReference>
<evidence type="ECO:0000256" key="5">
    <source>
        <dbReference type="ARBA" id="ARBA00022989"/>
    </source>
</evidence>
<evidence type="ECO:0000256" key="2">
    <source>
        <dbReference type="ARBA" id="ARBA00022448"/>
    </source>
</evidence>
<dbReference type="Pfam" id="PF07690">
    <property type="entry name" value="MFS_1"/>
    <property type="match status" value="1"/>
</dbReference>
<dbReference type="PANTHER" id="PTHR43266:SF9">
    <property type="entry name" value="PERMEASE, MAJOR FACILITATOR SUPERFAMILY-RELATED"/>
    <property type="match status" value="1"/>
</dbReference>
<feature type="transmembrane region" description="Helical" evidence="7">
    <location>
        <begin position="290"/>
        <end position="309"/>
    </location>
</feature>
<sequence>MNLKLLNQRTFSTLMFAKFISLIGTQMQNFALALYVLRITGSATKFAIVSAIAIIPNIFLGPIAGVFADWFDRKKMIIYLDIINGIVVGIYAIIFKINGGISLTQIYILAIILSMISSLYMPTISTVIPSIIKRDELLEANGIDSFVMSLGNLASPVIAGVLFGTYGLFIILIANLISFILAGISEMFLNIPKINKQPEKFDIQYFLSDFTEGIQFIKNKKLMRNIIVLALILNFAFNPMLGLGVTFISKQILKITDLQYGIMESMFIIAMTIAPFIASQVSRKYKMGKVLFLSVFNSSILIGILATIVKCNSLNLFSNNFMPYIGILIIGFIISMITTISNITIGTIFQQQVPLQMMGRVNSVMSTCCIVAIPAGQMIFGLLLDKVDTAICVTICALILFITINSFRKSLCEENEYENSSIEVTSW</sequence>
<dbReference type="InterPro" id="IPR011701">
    <property type="entry name" value="MFS"/>
</dbReference>
<comment type="subcellular location">
    <subcellularLocation>
        <location evidence="1">Cell membrane</location>
        <topology evidence="1">Multi-pass membrane protein</topology>
    </subcellularLocation>
</comment>
<keyword evidence="6 7" id="KW-0472">Membrane</keyword>
<feature type="transmembrane region" description="Helical" evidence="7">
    <location>
        <begin position="321"/>
        <end position="349"/>
    </location>
</feature>
<evidence type="ECO:0000256" key="1">
    <source>
        <dbReference type="ARBA" id="ARBA00004651"/>
    </source>
</evidence>
<keyword evidence="5 7" id="KW-1133">Transmembrane helix</keyword>
<evidence type="ECO:0000313" key="9">
    <source>
        <dbReference type="Proteomes" id="UP000190890"/>
    </source>
</evidence>
<feature type="transmembrane region" description="Helical" evidence="7">
    <location>
        <begin position="361"/>
        <end position="384"/>
    </location>
</feature>
<proteinExistence type="predicted"/>
<organism evidence="8 9">
    <name type="scientific">Clostridium puniceum</name>
    <dbReference type="NCBI Taxonomy" id="29367"/>
    <lineage>
        <taxon>Bacteria</taxon>
        <taxon>Bacillati</taxon>
        <taxon>Bacillota</taxon>
        <taxon>Clostridia</taxon>
        <taxon>Eubacteriales</taxon>
        <taxon>Clostridiaceae</taxon>
        <taxon>Clostridium</taxon>
    </lineage>
</organism>
<dbReference type="OrthoDB" id="9775268at2"/>
<dbReference type="STRING" id="29367.CLPUN_43680"/>
<feature type="transmembrane region" description="Helical" evidence="7">
    <location>
        <begin position="15"/>
        <end position="37"/>
    </location>
</feature>
<evidence type="ECO:0000256" key="6">
    <source>
        <dbReference type="ARBA" id="ARBA00023136"/>
    </source>
</evidence>
<dbReference type="EMBL" id="LZZM01000211">
    <property type="protein sequence ID" value="OOM73734.1"/>
    <property type="molecule type" value="Genomic_DNA"/>
</dbReference>
<gene>
    <name evidence="8" type="ORF">CLPUN_43680</name>
</gene>
<dbReference type="Gene3D" id="1.20.1250.20">
    <property type="entry name" value="MFS general substrate transporter like domains"/>
    <property type="match status" value="1"/>
</dbReference>
<feature type="transmembrane region" description="Helical" evidence="7">
    <location>
        <begin position="226"/>
        <end position="248"/>
    </location>
</feature>
<evidence type="ECO:0000256" key="3">
    <source>
        <dbReference type="ARBA" id="ARBA00022475"/>
    </source>
</evidence>
<dbReference type="Proteomes" id="UP000190890">
    <property type="component" value="Unassembled WGS sequence"/>
</dbReference>
<feature type="transmembrane region" description="Helical" evidence="7">
    <location>
        <begin position="157"/>
        <end position="184"/>
    </location>
</feature>
<feature type="transmembrane region" description="Helical" evidence="7">
    <location>
        <begin position="260"/>
        <end position="278"/>
    </location>
</feature>
<feature type="transmembrane region" description="Helical" evidence="7">
    <location>
        <begin position="106"/>
        <end position="132"/>
    </location>
</feature>
<feature type="transmembrane region" description="Helical" evidence="7">
    <location>
        <begin position="46"/>
        <end position="70"/>
    </location>
</feature>
<evidence type="ECO:0000256" key="7">
    <source>
        <dbReference type="SAM" id="Phobius"/>
    </source>
</evidence>
<accession>A0A1S8T7Y8</accession>
<keyword evidence="4 7" id="KW-0812">Transmembrane</keyword>